<reference evidence="1" key="1">
    <citation type="journal article" date="2023" name="G3 (Bethesda)">
        <title>A reference genome for the long-term kleptoplast-retaining sea slug Elysia crispata morphotype clarki.</title>
        <authorList>
            <person name="Eastman K.E."/>
            <person name="Pendleton A.L."/>
            <person name="Shaikh M.A."/>
            <person name="Suttiyut T."/>
            <person name="Ogas R."/>
            <person name="Tomko P."/>
            <person name="Gavelis G."/>
            <person name="Widhalm J.R."/>
            <person name="Wisecaver J.H."/>
        </authorList>
    </citation>
    <scope>NUCLEOTIDE SEQUENCE</scope>
    <source>
        <strain evidence="1">ECLA1</strain>
    </source>
</reference>
<evidence type="ECO:0000313" key="2">
    <source>
        <dbReference type="Proteomes" id="UP001283361"/>
    </source>
</evidence>
<evidence type="ECO:0000313" key="1">
    <source>
        <dbReference type="EMBL" id="KAK3777585.1"/>
    </source>
</evidence>
<comment type="caution">
    <text evidence="1">The sequence shown here is derived from an EMBL/GenBank/DDBJ whole genome shotgun (WGS) entry which is preliminary data.</text>
</comment>
<dbReference type="Proteomes" id="UP001283361">
    <property type="component" value="Unassembled WGS sequence"/>
</dbReference>
<proteinExistence type="predicted"/>
<accession>A0AAE1DPK2</accession>
<dbReference type="AlphaFoldDB" id="A0AAE1DPK2"/>
<sequence>MTFLSRASEKRTAHGHAKFMTILCVLRVTPSELKSNITTTEARPSLGEEKVRQGEVSIVSPIAPSLPVRFDHRSACPCNLPRHFPPRYTR</sequence>
<keyword evidence="2" id="KW-1185">Reference proteome</keyword>
<dbReference type="EMBL" id="JAWDGP010003066">
    <property type="protein sequence ID" value="KAK3777585.1"/>
    <property type="molecule type" value="Genomic_DNA"/>
</dbReference>
<name>A0AAE1DPK2_9GAST</name>
<organism evidence="1 2">
    <name type="scientific">Elysia crispata</name>
    <name type="common">lettuce slug</name>
    <dbReference type="NCBI Taxonomy" id="231223"/>
    <lineage>
        <taxon>Eukaryota</taxon>
        <taxon>Metazoa</taxon>
        <taxon>Spiralia</taxon>
        <taxon>Lophotrochozoa</taxon>
        <taxon>Mollusca</taxon>
        <taxon>Gastropoda</taxon>
        <taxon>Heterobranchia</taxon>
        <taxon>Euthyneura</taxon>
        <taxon>Panpulmonata</taxon>
        <taxon>Sacoglossa</taxon>
        <taxon>Placobranchoidea</taxon>
        <taxon>Plakobranchidae</taxon>
        <taxon>Elysia</taxon>
    </lineage>
</organism>
<protein>
    <submittedName>
        <fullName evidence="1">Uncharacterized protein</fullName>
    </submittedName>
</protein>
<gene>
    <name evidence="1" type="ORF">RRG08_021703</name>
</gene>